<evidence type="ECO:0000313" key="3">
    <source>
        <dbReference type="EMBL" id="KHK98902.1"/>
    </source>
</evidence>
<dbReference type="InterPro" id="IPR019606">
    <property type="entry name" value="GerMN"/>
</dbReference>
<dbReference type="SMART" id="SM00909">
    <property type="entry name" value="Germane"/>
    <property type="match status" value="1"/>
</dbReference>
<organism evidence="3 4">
    <name type="scientific">Microbacterium mangrovi</name>
    <dbReference type="NCBI Taxonomy" id="1348253"/>
    <lineage>
        <taxon>Bacteria</taxon>
        <taxon>Bacillati</taxon>
        <taxon>Actinomycetota</taxon>
        <taxon>Actinomycetes</taxon>
        <taxon>Micrococcales</taxon>
        <taxon>Microbacteriaceae</taxon>
        <taxon>Microbacterium</taxon>
    </lineage>
</organism>
<dbReference type="AlphaFoldDB" id="A0A0B2ABD7"/>
<gene>
    <name evidence="3" type="ORF">LK09_08595</name>
</gene>
<comment type="caution">
    <text evidence="3">The sequence shown here is derived from an EMBL/GenBank/DDBJ whole genome shotgun (WGS) entry which is preliminary data.</text>
</comment>
<protein>
    <recommendedName>
        <fullName evidence="2">GerMN domain-containing protein</fullName>
    </recommendedName>
</protein>
<feature type="compositionally biased region" description="Polar residues" evidence="1">
    <location>
        <begin position="100"/>
        <end position="112"/>
    </location>
</feature>
<dbReference type="Proteomes" id="UP000031030">
    <property type="component" value="Unassembled WGS sequence"/>
</dbReference>
<reference evidence="3 4" key="1">
    <citation type="submission" date="2014-11" db="EMBL/GenBank/DDBJ databases">
        <title>Genome sequence of Microbacterium mangrovi MUSC 115(T).</title>
        <authorList>
            <person name="Lee L.-H."/>
        </authorList>
    </citation>
    <scope>NUCLEOTIDE SEQUENCE [LARGE SCALE GENOMIC DNA]</scope>
    <source>
        <strain evidence="3 4">MUSC 115</strain>
    </source>
</reference>
<dbReference type="Pfam" id="PF25976">
    <property type="entry name" value="LpqB_N"/>
    <property type="match status" value="1"/>
</dbReference>
<dbReference type="EMBL" id="JTDK01000006">
    <property type="protein sequence ID" value="KHK98902.1"/>
    <property type="molecule type" value="Genomic_DNA"/>
</dbReference>
<evidence type="ECO:0000313" key="4">
    <source>
        <dbReference type="Proteomes" id="UP000031030"/>
    </source>
</evidence>
<dbReference type="InterPro" id="IPR059026">
    <property type="entry name" value="LpqB_N"/>
</dbReference>
<dbReference type="SUPFAM" id="SSF101898">
    <property type="entry name" value="NHL repeat"/>
    <property type="match status" value="1"/>
</dbReference>
<feature type="region of interest" description="Disordered" evidence="1">
    <location>
        <begin position="93"/>
        <end position="127"/>
    </location>
</feature>
<accession>A0A0B2ABD7</accession>
<evidence type="ECO:0000256" key="1">
    <source>
        <dbReference type="SAM" id="MobiDB-lite"/>
    </source>
</evidence>
<dbReference type="STRING" id="1348253.LK09_08595"/>
<name>A0A0B2ABD7_9MICO</name>
<evidence type="ECO:0000259" key="2">
    <source>
        <dbReference type="SMART" id="SM00909"/>
    </source>
</evidence>
<proteinExistence type="predicted"/>
<sequence length="549" mass="55974">MLVAVLLGALTACAGLPTSGPVQEGLPPGAVAPPDFTFTPQKPQTGASPEQIVQGFIDAGSGPQDNWATARLYLAPILKNKWDPRASVTIDDRSQRRYASPSNNQVTLTASPTAGVDATGAYTPSEGGQTPLPFTLVKVDGQWRISKAPNGVVLGADQFGSVYRQYELMYFDPTWKYLVPDVRWFPATNAVTQIAKELIDGKPSPWLAGSIASAFPDNVALDPPSVAVDSGAAKVPLSGGALAAQQTTLDRMQTQLEASLKTAGVSEVAMTAGGTTLAAHAVSTASTAIRAQPFVQTGKGVGYLQSNGTGVDQIPGLSPAIAHTGPTAMQISADQTTAAVRDRSGAVQRVPAKGQALLLDHRSGLVAPGIDPQGYIWSAPASAPAAVHAYNPAGRQISVAGAWPEASHLTAMSVSRDGTRLAAIVTVGGQPQVEVAGIVRGTDGAPQSLGQPMLLGTLPGNGIDLTWLDDTTVGVVAHDSAGLTVVAQTIGGPATGTAGPSGAATIAGSTGTVVRVRSADGTLYNQRGSNWELAAAGITVLGTVQGLPQ</sequence>
<dbReference type="Pfam" id="PF10646">
    <property type="entry name" value="Germane"/>
    <property type="match status" value="1"/>
</dbReference>
<keyword evidence="4" id="KW-1185">Reference proteome</keyword>
<feature type="domain" description="GerMN" evidence="2">
    <location>
        <begin position="191"/>
        <end position="281"/>
    </location>
</feature>